<evidence type="ECO:0000313" key="1">
    <source>
        <dbReference type="EMBL" id="KAI0048964.1"/>
    </source>
</evidence>
<proteinExistence type="predicted"/>
<accession>A0ACB8RXL7</accession>
<keyword evidence="2" id="KW-1185">Reference proteome</keyword>
<organism evidence="1 2">
    <name type="scientific">Auriscalpium vulgare</name>
    <dbReference type="NCBI Taxonomy" id="40419"/>
    <lineage>
        <taxon>Eukaryota</taxon>
        <taxon>Fungi</taxon>
        <taxon>Dikarya</taxon>
        <taxon>Basidiomycota</taxon>
        <taxon>Agaricomycotina</taxon>
        <taxon>Agaricomycetes</taxon>
        <taxon>Russulales</taxon>
        <taxon>Auriscalpiaceae</taxon>
        <taxon>Auriscalpium</taxon>
    </lineage>
</organism>
<dbReference type="EMBL" id="MU275879">
    <property type="protein sequence ID" value="KAI0048964.1"/>
    <property type="molecule type" value="Genomic_DNA"/>
</dbReference>
<name>A0ACB8RXL7_9AGAM</name>
<comment type="caution">
    <text evidence="1">The sequence shown here is derived from an EMBL/GenBank/DDBJ whole genome shotgun (WGS) entry which is preliminary data.</text>
</comment>
<sequence length="257" mass="28575">MQGFEKYNPPDYPPNYSPAEQRPGGLNSYRGQHAPDDRARMSDQGIQITQFELPFDIWCGSCSAHIGMGARYNAEKREVGMYYSTPIYSFRCKCHHCGGGFEINTAPTNAGYVVASGARQQDENGGYGAPHPSTAPPHLSQRTTDTNGRTAGTYAQTNATYVQAPRFEPQYNANSYEYSRRVDNRFESGRVGKDEWKRERKRAKEQREWAKEDEKSRRPGLVSTVIQELAGHAGSSSQSGSGPGLLGRLQARRSGRP</sequence>
<protein>
    <submittedName>
        <fullName evidence="1">DUF572-domain-containing protein</fullName>
    </submittedName>
</protein>
<reference evidence="1" key="1">
    <citation type="submission" date="2021-02" db="EMBL/GenBank/DDBJ databases">
        <authorList>
            <consortium name="DOE Joint Genome Institute"/>
            <person name="Ahrendt S."/>
            <person name="Looney B.P."/>
            <person name="Miyauchi S."/>
            <person name="Morin E."/>
            <person name="Drula E."/>
            <person name="Courty P.E."/>
            <person name="Chicoki N."/>
            <person name="Fauchery L."/>
            <person name="Kohler A."/>
            <person name="Kuo A."/>
            <person name="Labutti K."/>
            <person name="Pangilinan J."/>
            <person name="Lipzen A."/>
            <person name="Riley R."/>
            <person name="Andreopoulos W."/>
            <person name="He G."/>
            <person name="Johnson J."/>
            <person name="Barry K.W."/>
            <person name="Grigoriev I.V."/>
            <person name="Nagy L."/>
            <person name="Hibbett D."/>
            <person name="Henrissat B."/>
            <person name="Matheny P.B."/>
            <person name="Labbe J."/>
            <person name="Martin F."/>
        </authorList>
    </citation>
    <scope>NUCLEOTIDE SEQUENCE</scope>
    <source>
        <strain evidence="1">FP105234-sp</strain>
    </source>
</reference>
<reference evidence="1" key="2">
    <citation type="journal article" date="2022" name="New Phytol.">
        <title>Evolutionary transition to the ectomycorrhizal habit in the genomes of a hyperdiverse lineage of mushroom-forming fungi.</title>
        <authorList>
            <person name="Looney B."/>
            <person name="Miyauchi S."/>
            <person name="Morin E."/>
            <person name="Drula E."/>
            <person name="Courty P.E."/>
            <person name="Kohler A."/>
            <person name="Kuo A."/>
            <person name="LaButti K."/>
            <person name="Pangilinan J."/>
            <person name="Lipzen A."/>
            <person name="Riley R."/>
            <person name="Andreopoulos W."/>
            <person name="He G."/>
            <person name="Johnson J."/>
            <person name="Nolan M."/>
            <person name="Tritt A."/>
            <person name="Barry K.W."/>
            <person name="Grigoriev I.V."/>
            <person name="Nagy L.G."/>
            <person name="Hibbett D."/>
            <person name="Henrissat B."/>
            <person name="Matheny P.B."/>
            <person name="Labbe J."/>
            <person name="Martin F.M."/>
        </authorList>
    </citation>
    <scope>NUCLEOTIDE SEQUENCE</scope>
    <source>
        <strain evidence="1">FP105234-sp</strain>
    </source>
</reference>
<evidence type="ECO:0000313" key="2">
    <source>
        <dbReference type="Proteomes" id="UP000814033"/>
    </source>
</evidence>
<gene>
    <name evidence="1" type="ORF">FA95DRAFT_976771</name>
</gene>
<dbReference type="Proteomes" id="UP000814033">
    <property type="component" value="Unassembled WGS sequence"/>
</dbReference>